<dbReference type="Proteomes" id="UP001151760">
    <property type="component" value="Unassembled WGS sequence"/>
</dbReference>
<dbReference type="Gene3D" id="1.10.340.70">
    <property type="match status" value="1"/>
</dbReference>
<reference evidence="2" key="2">
    <citation type="submission" date="2022-01" db="EMBL/GenBank/DDBJ databases">
        <authorList>
            <person name="Yamashiro T."/>
            <person name="Shiraishi A."/>
            <person name="Satake H."/>
            <person name="Nakayama K."/>
        </authorList>
    </citation>
    <scope>NUCLEOTIDE SEQUENCE</scope>
</reference>
<dbReference type="InterPro" id="IPR001878">
    <property type="entry name" value="Znf_CCHC"/>
</dbReference>
<dbReference type="PANTHER" id="PTHR24559">
    <property type="entry name" value="TRANSPOSON TY3-I GAG-POL POLYPROTEIN"/>
    <property type="match status" value="1"/>
</dbReference>
<keyword evidence="2" id="KW-0695">RNA-directed DNA polymerase</keyword>
<dbReference type="InterPro" id="IPR043128">
    <property type="entry name" value="Rev_trsase/Diguanyl_cyclase"/>
</dbReference>
<keyword evidence="2" id="KW-0808">Transferase</keyword>
<protein>
    <submittedName>
        <fullName evidence="2">Reverse transcriptase domain-containing protein</fullName>
    </submittedName>
</protein>
<comment type="caution">
    <text evidence="2">The sequence shown here is derived from an EMBL/GenBank/DDBJ whole genome shotgun (WGS) entry which is preliminary data.</text>
</comment>
<dbReference type="GO" id="GO:0003964">
    <property type="term" value="F:RNA-directed DNA polymerase activity"/>
    <property type="evidence" value="ECO:0007669"/>
    <property type="project" value="UniProtKB-KW"/>
</dbReference>
<accession>A0ABQ5GVP3</accession>
<evidence type="ECO:0000259" key="1">
    <source>
        <dbReference type="Pfam" id="PF00098"/>
    </source>
</evidence>
<dbReference type="Gene3D" id="3.10.10.10">
    <property type="entry name" value="HIV Type 1 Reverse Transcriptase, subunit A, domain 1"/>
    <property type="match status" value="2"/>
</dbReference>
<proteinExistence type="predicted"/>
<evidence type="ECO:0000313" key="2">
    <source>
        <dbReference type="EMBL" id="GJT79062.1"/>
    </source>
</evidence>
<gene>
    <name evidence="2" type="ORF">Tco_1045787</name>
</gene>
<name>A0ABQ5GVP3_9ASTR</name>
<organism evidence="2 3">
    <name type="scientific">Tanacetum coccineum</name>
    <dbReference type="NCBI Taxonomy" id="301880"/>
    <lineage>
        <taxon>Eukaryota</taxon>
        <taxon>Viridiplantae</taxon>
        <taxon>Streptophyta</taxon>
        <taxon>Embryophyta</taxon>
        <taxon>Tracheophyta</taxon>
        <taxon>Spermatophyta</taxon>
        <taxon>Magnoliopsida</taxon>
        <taxon>eudicotyledons</taxon>
        <taxon>Gunneridae</taxon>
        <taxon>Pentapetalae</taxon>
        <taxon>asterids</taxon>
        <taxon>campanulids</taxon>
        <taxon>Asterales</taxon>
        <taxon>Asteraceae</taxon>
        <taxon>Asteroideae</taxon>
        <taxon>Anthemideae</taxon>
        <taxon>Anthemidinae</taxon>
        <taxon>Tanacetum</taxon>
    </lineage>
</organism>
<dbReference type="Pfam" id="PF00098">
    <property type="entry name" value="zf-CCHC"/>
    <property type="match status" value="1"/>
</dbReference>
<sequence length="435" mass="49471">MDIGKEKMILFLSKVLFWDEPYAFRLCPDNVMRKCMAGDEILEILAHCHSGPTRGHRSASITGRKVYEAGFYWPSILKDAKDYNAPRSKQYGDMRKEALWGIFAQVQQVPSPPQWPVHPEVPQLQQIGHFARDCKSTCSTNVTNTQKGNGAAPNGNGCFECGAPGHFKRDYQKLKNKDGGNRNAQGCVYAVGNIEKRGNAPGNPDAMSFHGRIADAEISRIDTIYEISAKKEEDKSERKQIKDVPIIRDFPEVFPEDLPGLPPARPVEFQIDLPSKPHRNLEHRIGLAPSRKKELSEQLQELSDKRFIRPSSSPWGAPVLFVKKKDGSFRMCIDYRSSIYSKIDLRSGYHQLREREQDISKMAFRTHPGKQTDYVADARSRKERIEPLRVRALVMTMVEIPLTNIEAQIRSPVTRESREVEEQAVYPRGIIPKKD</sequence>
<feature type="domain" description="CCHC-type" evidence="1">
    <location>
        <begin position="157"/>
        <end position="170"/>
    </location>
</feature>
<keyword evidence="3" id="KW-1185">Reference proteome</keyword>
<evidence type="ECO:0000313" key="3">
    <source>
        <dbReference type="Proteomes" id="UP001151760"/>
    </source>
</evidence>
<reference evidence="2" key="1">
    <citation type="journal article" date="2022" name="Int. J. Mol. Sci.">
        <title>Draft Genome of Tanacetum Coccineum: Genomic Comparison of Closely Related Tanacetum-Family Plants.</title>
        <authorList>
            <person name="Yamashiro T."/>
            <person name="Shiraishi A."/>
            <person name="Nakayama K."/>
            <person name="Satake H."/>
        </authorList>
    </citation>
    <scope>NUCLEOTIDE SEQUENCE</scope>
</reference>
<dbReference type="SUPFAM" id="SSF56672">
    <property type="entry name" value="DNA/RNA polymerases"/>
    <property type="match status" value="1"/>
</dbReference>
<dbReference type="InterPro" id="IPR043502">
    <property type="entry name" value="DNA/RNA_pol_sf"/>
</dbReference>
<dbReference type="Gene3D" id="4.10.60.10">
    <property type="entry name" value="Zinc finger, CCHC-type"/>
    <property type="match status" value="1"/>
</dbReference>
<dbReference type="EMBL" id="BQNB010018863">
    <property type="protein sequence ID" value="GJT79062.1"/>
    <property type="molecule type" value="Genomic_DNA"/>
</dbReference>
<dbReference type="PANTHER" id="PTHR24559:SF427">
    <property type="entry name" value="RNA-DIRECTED DNA POLYMERASE"/>
    <property type="match status" value="1"/>
</dbReference>
<dbReference type="Gene3D" id="3.30.70.270">
    <property type="match status" value="1"/>
</dbReference>
<dbReference type="CDD" id="cd01647">
    <property type="entry name" value="RT_LTR"/>
    <property type="match status" value="1"/>
</dbReference>
<keyword evidence="2" id="KW-0548">Nucleotidyltransferase</keyword>
<dbReference type="InterPro" id="IPR053134">
    <property type="entry name" value="RNA-dir_DNA_polymerase"/>
</dbReference>